<evidence type="ECO:0000313" key="1">
    <source>
        <dbReference type="EMBL" id="OEJ98463.1"/>
    </source>
</evidence>
<keyword evidence="2" id="KW-1185">Reference proteome</keyword>
<dbReference type="Proteomes" id="UP000095713">
    <property type="component" value="Unassembled WGS sequence"/>
</dbReference>
<dbReference type="OrthoDB" id="663527at2"/>
<sequence>MKYFKYLSLLIILSIIGITVSCERDDICPESTPTTPKLIIDLFDDSNRENKKNVIDIVVIDADADLVINSESILTGYNFQDTNNLILPLKTTKDTTQYRLINQAKTDNNGTPDDTSDDKIIGGNTDIITISYTREQVYVSRACGFKTIFKNVILTVVEDDDEWIISSRYATDNQSVEDETTTHFNIFH</sequence>
<dbReference type="InterPro" id="IPR045607">
    <property type="entry name" value="DUF6452"/>
</dbReference>
<dbReference type="PROSITE" id="PS51257">
    <property type="entry name" value="PROKAR_LIPOPROTEIN"/>
    <property type="match status" value="1"/>
</dbReference>
<dbReference type="STRING" id="1849968.A8C32_04415"/>
<dbReference type="EMBL" id="MDJD01000054">
    <property type="protein sequence ID" value="OEJ98463.1"/>
    <property type="molecule type" value="Genomic_DNA"/>
</dbReference>
<comment type="caution">
    <text evidence="1">The sequence shown here is derived from an EMBL/GenBank/DDBJ whole genome shotgun (WGS) entry which is preliminary data.</text>
</comment>
<accession>A0A1E5SH71</accession>
<proteinExistence type="predicted"/>
<dbReference type="AlphaFoldDB" id="A0A1E5SH71"/>
<evidence type="ECO:0000313" key="2">
    <source>
        <dbReference type="Proteomes" id="UP000095713"/>
    </source>
</evidence>
<protein>
    <submittedName>
        <fullName evidence="1">Uncharacterized protein</fullName>
    </submittedName>
</protein>
<organism evidence="1 2">
    <name type="scientific">Flavivirga aquatica</name>
    <dbReference type="NCBI Taxonomy" id="1849968"/>
    <lineage>
        <taxon>Bacteria</taxon>
        <taxon>Pseudomonadati</taxon>
        <taxon>Bacteroidota</taxon>
        <taxon>Flavobacteriia</taxon>
        <taxon>Flavobacteriales</taxon>
        <taxon>Flavobacteriaceae</taxon>
        <taxon>Flavivirga</taxon>
    </lineage>
</organism>
<dbReference type="RefSeq" id="WP_069831151.1">
    <property type="nucleotide sequence ID" value="NZ_MDJD01000054.1"/>
</dbReference>
<name>A0A1E5SH71_9FLAO</name>
<dbReference type="Pfam" id="PF20050">
    <property type="entry name" value="DUF6452"/>
    <property type="match status" value="1"/>
</dbReference>
<gene>
    <name evidence="1" type="ORF">A8C32_04415</name>
</gene>
<reference evidence="1 2" key="1">
    <citation type="submission" date="2016-05" db="EMBL/GenBank/DDBJ databases">
        <title>Draft Genome Sequence of Algibacter sp. Strain SK-16 Isolated from the Surface Water of Aburatsubo Inlet.</title>
        <authorList>
            <person name="Wong S.-K."/>
            <person name="Yoshizawa S."/>
            <person name="Nakajima Y."/>
            <person name="Ogura Y."/>
            <person name="Tetsuya H."/>
            <person name="Hamasaki K."/>
        </authorList>
    </citation>
    <scope>NUCLEOTIDE SEQUENCE [LARGE SCALE GENOMIC DNA]</scope>
    <source>
        <strain evidence="1 2">SK-16</strain>
    </source>
</reference>